<proteinExistence type="predicted"/>
<dbReference type="EMBL" id="CP028137">
    <property type="protein sequence ID" value="AZZ53033.1"/>
    <property type="molecule type" value="Genomic_DNA"/>
</dbReference>
<dbReference type="Pfam" id="PF18495">
    <property type="entry name" value="VbhA"/>
    <property type="match status" value="1"/>
</dbReference>
<organism evidence="3 4">
    <name type="scientific">Rathayibacter festucae DSM 15932</name>
    <dbReference type="NCBI Taxonomy" id="1328866"/>
    <lineage>
        <taxon>Bacteria</taxon>
        <taxon>Bacillati</taxon>
        <taxon>Actinomycetota</taxon>
        <taxon>Actinomycetes</taxon>
        <taxon>Micrococcales</taxon>
        <taxon>Microbacteriaceae</taxon>
        <taxon>Rathayibacter</taxon>
    </lineage>
</organism>
<dbReference type="Proteomes" id="UP000285317">
    <property type="component" value="Chromosome"/>
</dbReference>
<dbReference type="InterPro" id="IPR043038">
    <property type="entry name" value="VbhA_sf"/>
</dbReference>
<feature type="compositionally biased region" description="Basic and acidic residues" evidence="1">
    <location>
        <begin position="1"/>
        <end position="28"/>
    </location>
</feature>
<feature type="domain" description="Antitoxin VbhA" evidence="2">
    <location>
        <begin position="20"/>
        <end position="66"/>
    </location>
</feature>
<dbReference type="InterPro" id="IPR033788">
    <property type="entry name" value="VbhA-like"/>
</dbReference>
<evidence type="ECO:0000256" key="1">
    <source>
        <dbReference type="SAM" id="MobiDB-lite"/>
    </source>
</evidence>
<dbReference type="InterPro" id="IPR041535">
    <property type="entry name" value="VbhA"/>
</dbReference>
<feature type="region of interest" description="Disordered" evidence="1">
    <location>
        <begin position="1"/>
        <end position="42"/>
    </location>
</feature>
<dbReference type="AlphaFoldDB" id="A0A3Q9USE8"/>
<evidence type="ECO:0000259" key="2">
    <source>
        <dbReference type="Pfam" id="PF18495"/>
    </source>
</evidence>
<accession>A0A3Q9USE8</accession>
<sequence length="70" mass="7972">MVTRRTERQTGSLEEERARRRASIDRAIHSSTSAGLRTSEAFRADAEEYVSGTIDEDELVRRTRARYGLA</sequence>
<dbReference type="Gene3D" id="1.10.8.1050">
    <property type="entry name" value="Antitoxin VbhA-like"/>
    <property type="match status" value="1"/>
</dbReference>
<reference evidence="3 4" key="1">
    <citation type="submission" date="2018-03" db="EMBL/GenBank/DDBJ databases">
        <title>Bacteriophage NCPPB3778 and a type I-E CRISPR drive the evolution of the US Biological Select Agent, Rathayibacter toxicus.</title>
        <authorList>
            <person name="Davis E.W.II."/>
            <person name="Tabima J.F."/>
            <person name="Weisberg A.J."/>
            <person name="Dantas Lopes L."/>
            <person name="Wiseman M.S."/>
            <person name="Wiseman M.S."/>
            <person name="Pupko T."/>
            <person name="Belcher M.S."/>
            <person name="Sechler A.J."/>
            <person name="Tancos M.A."/>
            <person name="Schroeder B.K."/>
            <person name="Murray T.D."/>
            <person name="Luster D.G."/>
            <person name="Schneider W.L."/>
            <person name="Rogers E."/>
            <person name="Andreote F.D."/>
            <person name="Grunwald N.J."/>
            <person name="Putnam M.L."/>
            <person name="Chang J.H."/>
        </authorList>
    </citation>
    <scope>NUCLEOTIDE SEQUENCE [LARGE SCALE GENOMIC DNA]</scope>
    <source>
        <strain evidence="3 4">DSM 15932</strain>
    </source>
</reference>
<dbReference type="RefSeq" id="WP_164874551.1">
    <property type="nucleotide sequence ID" value="NZ_CP028137.1"/>
</dbReference>
<evidence type="ECO:0000313" key="4">
    <source>
        <dbReference type="Proteomes" id="UP000285317"/>
    </source>
</evidence>
<dbReference type="KEGG" id="rfs:C1I64_13965"/>
<dbReference type="CDD" id="cd11586">
    <property type="entry name" value="VbhA_like"/>
    <property type="match status" value="1"/>
</dbReference>
<gene>
    <name evidence="3" type="ORF">C1I64_13965</name>
</gene>
<name>A0A3Q9USE8_9MICO</name>
<protein>
    <recommendedName>
        <fullName evidence="2">Antitoxin VbhA domain-containing protein</fullName>
    </recommendedName>
</protein>
<evidence type="ECO:0000313" key="3">
    <source>
        <dbReference type="EMBL" id="AZZ53033.1"/>
    </source>
</evidence>